<keyword evidence="2" id="KW-1133">Transmembrane helix</keyword>
<feature type="region of interest" description="Disordered" evidence="1">
    <location>
        <begin position="185"/>
        <end position="279"/>
    </location>
</feature>
<evidence type="ECO:0000259" key="3">
    <source>
        <dbReference type="PROSITE" id="PS51782"/>
    </source>
</evidence>
<evidence type="ECO:0000256" key="2">
    <source>
        <dbReference type="SAM" id="Phobius"/>
    </source>
</evidence>
<feature type="compositionally biased region" description="Polar residues" evidence="1">
    <location>
        <begin position="191"/>
        <end position="204"/>
    </location>
</feature>
<dbReference type="AlphaFoldDB" id="A0A1X7BX33"/>
<dbReference type="RefSeq" id="WP_223413086.1">
    <property type="nucleotide sequence ID" value="NZ_FWXB01000021.1"/>
</dbReference>
<dbReference type="InterPro" id="IPR052196">
    <property type="entry name" value="Bact_Kbp"/>
</dbReference>
<keyword evidence="2" id="KW-0812">Transmembrane</keyword>
<feature type="compositionally biased region" description="Acidic residues" evidence="1">
    <location>
        <begin position="54"/>
        <end position="63"/>
    </location>
</feature>
<dbReference type="Proteomes" id="UP000193224">
    <property type="component" value="Unassembled WGS sequence"/>
</dbReference>
<protein>
    <submittedName>
        <fullName evidence="4">LysM domain/BON superfamily protein</fullName>
    </submittedName>
</protein>
<evidence type="ECO:0000256" key="1">
    <source>
        <dbReference type="SAM" id="MobiDB-lite"/>
    </source>
</evidence>
<evidence type="ECO:0000313" key="5">
    <source>
        <dbReference type="Proteomes" id="UP000193224"/>
    </source>
</evidence>
<dbReference type="InterPro" id="IPR013783">
    <property type="entry name" value="Ig-like_fold"/>
</dbReference>
<dbReference type="SMART" id="SM00257">
    <property type="entry name" value="LysM"/>
    <property type="match status" value="1"/>
</dbReference>
<keyword evidence="5" id="KW-1185">Reference proteome</keyword>
<feature type="domain" description="LysM" evidence="3">
    <location>
        <begin position="403"/>
        <end position="452"/>
    </location>
</feature>
<feature type="compositionally biased region" description="Acidic residues" evidence="1">
    <location>
        <begin position="226"/>
        <end position="244"/>
    </location>
</feature>
<dbReference type="CDD" id="cd00118">
    <property type="entry name" value="LysM"/>
    <property type="match status" value="1"/>
</dbReference>
<dbReference type="InterPro" id="IPR036779">
    <property type="entry name" value="LysM_dom_sf"/>
</dbReference>
<dbReference type="Gene3D" id="3.10.350.10">
    <property type="entry name" value="LysM domain"/>
    <property type="match status" value="1"/>
</dbReference>
<feature type="compositionally biased region" description="Acidic residues" evidence="1">
    <location>
        <begin position="259"/>
        <end position="271"/>
    </location>
</feature>
<dbReference type="EMBL" id="FWXB01000021">
    <property type="protein sequence ID" value="SMC14162.1"/>
    <property type="molecule type" value="Genomic_DNA"/>
</dbReference>
<dbReference type="Gene3D" id="2.60.40.10">
    <property type="entry name" value="Immunoglobulins"/>
    <property type="match status" value="1"/>
</dbReference>
<name>A0A1X7BX33_9RHOB</name>
<accession>A0A1X7BX33</accession>
<dbReference type="PROSITE" id="PS51782">
    <property type="entry name" value="LYSM"/>
    <property type="match status" value="1"/>
</dbReference>
<feature type="transmembrane region" description="Helical" evidence="2">
    <location>
        <begin position="12"/>
        <end position="33"/>
    </location>
</feature>
<evidence type="ECO:0000313" key="4">
    <source>
        <dbReference type="EMBL" id="SMC14162.1"/>
    </source>
</evidence>
<gene>
    <name evidence="4" type="ORF">ROA7745_04027</name>
</gene>
<dbReference type="Pfam" id="PF01476">
    <property type="entry name" value="LysM"/>
    <property type="match status" value="1"/>
</dbReference>
<reference evidence="4 5" key="1">
    <citation type="submission" date="2017-03" db="EMBL/GenBank/DDBJ databases">
        <authorList>
            <person name="Afonso C.L."/>
            <person name="Miller P.J."/>
            <person name="Scott M.A."/>
            <person name="Spackman E."/>
            <person name="Goraichik I."/>
            <person name="Dimitrov K.M."/>
            <person name="Suarez D.L."/>
            <person name="Swayne D.E."/>
        </authorList>
    </citation>
    <scope>NUCLEOTIDE SEQUENCE [LARGE SCALE GENOMIC DNA]</scope>
    <source>
        <strain evidence="4 5">CECT 7745</strain>
    </source>
</reference>
<dbReference type="InterPro" id="IPR018392">
    <property type="entry name" value="LysM"/>
</dbReference>
<feature type="region of interest" description="Disordered" evidence="1">
    <location>
        <begin position="41"/>
        <end position="96"/>
    </location>
</feature>
<dbReference type="PANTHER" id="PTHR34700:SF4">
    <property type="entry name" value="PHAGE-LIKE ELEMENT PBSX PROTEIN XKDP"/>
    <property type="match status" value="1"/>
</dbReference>
<sequence>MSKNSGLSKGMILGFVGVAIMAIASAMVFYSGFHPPFGTSDPDPVAILSPQADDAAEGDEQPAAEEAVTEQVDPEANAVTEAEPAEETADLPAPPTIDTFRLEGDGRMLIAGRTAPDWQTSVILDGEPLGDVTPDAQGQFVEFMDIPSSDKPRVLSLSMRSPDGLNSIPSVEEIIITPSPSVIASADTGATAPQSEPANASTADEATAEPDETTDIAAPDTRTPDAAEDPDETVAEAEAAEIELAENKAVAGDAVGGDGVEDETEATDESAEQSPTVLLADESGVRVLQAPELPLGDSETNLAVALDAITYSEQGDVQLSGRAGGEGHVRVYLDNAPITSSPIEQDGNWQTELPEVDAGVYTLRIDEVDDDGNVTSRVETPFKREDEAVLAQAGTAEETPKITAVTVQPGSTLWAISREAYGDGILYVRVFEANRDLIRDPDLIYPGQVFTVPE</sequence>
<keyword evidence="2" id="KW-0472">Membrane</keyword>
<dbReference type="PANTHER" id="PTHR34700">
    <property type="entry name" value="POTASSIUM BINDING PROTEIN KBP"/>
    <property type="match status" value="1"/>
</dbReference>
<organism evidence="4 5">
    <name type="scientific">Roseovarius aestuarii</name>
    <dbReference type="NCBI Taxonomy" id="475083"/>
    <lineage>
        <taxon>Bacteria</taxon>
        <taxon>Pseudomonadati</taxon>
        <taxon>Pseudomonadota</taxon>
        <taxon>Alphaproteobacteria</taxon>
        <taxon>Rhodobacterales</taxon>
        <taxon>Roseobacteraceae</taxon>
        <taxon>Roseovarius</taxon>
    </lineage>
</organism>
<proteinExistence type="predicted"/>